<evidence type="ECO:0000313" key="2">
    <source>
        <dbReference type="EMBL" id="CDY08677.1"/>
    </source>
</evidence>
<protein>
    <submittedName>
        <fullName evidence="2">BnaC04g19860D protein</fullName>
    </submittedName>
</protein>
<proteinExistence type="predicted"/>
<evidence type="ECO:0000313" key="3">
    <source>
        <dbReference type="Proteomes" id="UP000028999"/>
    </source>
</evidence>
<sequence>MSLTSRPIPTLAKLRLIPADVSLFRRGEMAFVDTLMMPQIDPRSVNGGPSMHEQNCLDKHV</sequence>
<keyword evidence="3" id="KW-1185">Reference proteome</keyword>
<gene>
    <name evidence="2" type="primary">BnaC04g19860D</name>
    <name evidence="2" type="ORF">GSBRNA2T00000536001</name>
</gene>
<organism evidence="2 3">
    <name type="scientific">Brassica napus</name>
    <name type="common">Rape</name>
    <dbReference type="NCBI Taxonomy" id="3708"/>
    <lineage>
        <taxon>Eukaryota</taxon>
        <taxon>Viridiplantae</taxon>
        <taxon>Streptophyta</taxon>
        <taxon>Embryophyta</taxon>
        <taxon>Tracheophyta</taxon>
        <taxon>Spermatophyta</taxon>
        <taxon>Magnoliopsida</taxon>
        <taxon>eudicotyledons</taxon>
        <taxon>Gunneridae</taxon>
        <taxon>Pentapetalae</taxon>
        <taxon>rosids</taxon>
        <taxon>malvids</taxon>
        <taxon>Brassicales</taxon>
        <taxon>Brassicaceae</taxon>
        <taxon>Brassiceae</taxon>
        <taxon>Brassica</taxon>
    </lineage>
</organism>
<dbReference type="PaxDb" id="3708-A0A078F6E6"/>
<dbReference type="AlphaFoldDB" id="A0A078F6E6"/>
<dbReference type="EMBL" id="LK031987">
    <property type="protein sequence ID" value="CDY08677.1"/>
    <property type="molecule type" value="Genomic_DNA"/>
</dbReference>
<feature type="region of interest" description="Disordered" evidence="1">
    <location>
        <begin position="42"/>
        <end position="61"/>
    </location>
</feature>
<evidence type="ECO:0000256" key="1">
    <source>
        <dbReference type="SAM" id="MobiDB-lite"/>
    </source>
</evidence>
<dbReference type="Proteomes" id="UP000028999">
    <property type="component" value="Unassembled WGS sequence"/>
</dbReference>
<name>A0A078F6E6_BRANA</name>
<reference evidence="2 3" key="1">
    <citation type="journal article" date="2014" name="Science">
        <title>Plant genetics. Early allopolyploid evolution in the post-Neolithic Brassica napus oilseed genome.</title>
        <authorList>
            <person name="Chalhoub B."/>
            <person name="Denoeud F."/>
            <person name="Liu S."/>
            <person name="Parkin I.A."/>
            <person name="Tang H."/>
            <person name="Wang X."/>
            <person name="Chiquet J."/>
            <person name="Belcram H."/>
            <person name="Tong C."/>
            <person name="Samans B."/>
            <person name="Correa M."/>
            <person name="Da Silva C."/>
            <person name="Just J."/>
            <person name="Falentin C."/>
            <person name="Koh C.S."/>
            <person name="Le Clainche I."/>
            <person name="Bernard M."/>
            <person name="Bento P."/>
            <person name="Noel B."/>
            <person name="Labadie K."/>
            <person name="Alberti A."/>
            <person name="Charles M."/>
            <person name="Arnaud D."/>
            <person name="Guo H."/>
            <person name="Daviaud C."/>
            <person name="Alamery S."/>
            <person name="Jabbari K."/>
            <person name="Zhao M."/>
            <person name="Edger P.P."/>
            <person name="Chelaifa H."/>
            <person name="Tack D."/>
            <person name="Lassalle G."/>
            <person name="Mestiri I."/>
            <person name="Schnel N."/>
            <person name="Le Paslier M.C."/>
            <person name="Fan G."/>
            <person name="Renault V."/>
            <person name="Bayer P.E."/>
            <person name="Golicz A.A."/>
            <person name="Manoli S."/>
            <person name="Lee T.H."/>
            <person name="Thi V.H."/>
            <person name="Chalabi S."/>
            <person name="Hu Q."/>
            <person name="Fan C."/>
            <person name="Tollenaere R."/>
            <person name="Lu Y."/>
            <person name="Battail C."/>
            <person name="Shen J."/>
            <person name="Sidebottom C.H."/>
            <person name="Wang X."/>
            <person name="Canaguier A."/>
            <person name="Chauveau A."/>
            <person name="Berard A."/>
            <person name="Deniot G."/>
            <person name="Guan M."/>
            <person name="Liu Z."/>
            <person name="Sun F."/>
            <person name="Lim Y.P."/>
            <person name="Lyons E."/>
            <person name="Town C.D."/>
            <person name="Bancroft I."/>
            <person name="Wang X."/>
            <person name="Meng J."/>
            <person name="Ma J."/>
            <person name="Pires J.C."/>
            <person name="King G.J."/>
            <person name="Brunel D."/>
            <person name="Delourme R."/>
            <person name="Renard M."/>
            <person name="Aury J.M."/>
            <person name="Adams K.L."/>
            <person name="Batley J."/>
            <person name="Snowdon R.J."/>
            <person name="Tost J."/>
            <person name="Edwards D."/>
            <person name="Zhou Y."/>
            <person name="Hua W."/>
            <person name="Sharpe A.G."/>
            <person name="Paterson A.H."/>
            <person name="Guan C."/>
            <person name="Wincker P."/>
        </authorList>
    </citation>
    <scope>NUCLEOTIDE SEQUENCE [LARGE SCALE GENOMIC DNA]</scope>
    <source>
        <strain evidence="3">cv. Darmor-bzh</strain>
    </source>
</reference>
<dbReference type="Gramene" id="CDY08677">
    <property type="protein sequence ID" value="CDY08677"/>
    <property type="gene ID" value="GSBRNA2T00000536001"/>
</dbReference>
<accession>A0A078F6E6</accession>